<proteinExistence type="predicted"/>
<keyword evidence="2" id="KW-0614">Plasmid</keyword>
<feature type="region of interest" description="Disordered" evidence="1">
    <location>
        <begin position="1"/>
        <end position="20"/>
    </location>
</feature>
<evidence type="ECO:0000313" key="2">
    <source>
        <dbReference type="EMBL" id="AAB68806.1"/>
    </source>
</evidence>
<reference evidence="2" key="1">
    <citation type="journal article" date="1997" name="Curr. Genet.">
        <title>Molecular characterization of two large DNA plasmids in the red alga Porphyra pulchra.</title>
        <authorList>
            <person name="Moon D.A."/>
            <person name="Goff L.J."/>
        </authorList>
    </citation>
    <scope>NUCLEOTIDE SEQUENCE</scope>
    <source>
        <plasmid evidence="2">Pp6427</plasmid>
    </source>
</reference>
<dbReference type="EMBL" id="AF002711">
    <property type="protein sequence ID" value="AAB68806.1"/>
    <property type="molecule type" value="Genomic_DNA"/>
</dbReference>
<dbReference type="AlphaFoldDB" id="O24664"/>
<evidence type="ECO:0000256" key="1">
    <source>
        <dbReference type="SAM" id="MobiDB-lite"/>
    </source>
</evidence>
<evidence type="ECO:0008006" key="3">
    <source>
        <dbReference type="Google" id="ProtNLM"/>
    </source>
</evidence>
<protein>
    <recommendedName>
        <fullName evidence="3">HTH cro/C1-type domain-containing protein</fullName>
    </recommendedName>
</protein>
<feature type="compositionally biased region" description="Polar residues" evidence="1">
    <location>
        <begin position="1"/>
        <end position="14"/>
    </location>
</feature>
<accession>O24664</accession>
<sequence>MKMMSKSTKSPTQERSVELEKAEDGIQVLWKLQDVMYKFEINNKDLANLLGKTPSAIVKLKRQRIMPRVNSEYLSSLLSALNRLREERLSSDRINQYDIQKFSKKIVLDDLLETFEPSLQRS</sequence>
<organism evidence="2">
    <name type="scientific">Pyropia pulchra</name>
    <dbReference type="NCBI Taxonomy" id="60925"/>
    <lineage>
        <taxon>Eukaryota</taxon>
        <taxon>Rhodophyta</taxon>
        <taxon>Bangiophyceae</taxon>
        <taxon>Bangiales</taxon>
        <taxon>Bangiaceae</taxon>
        <taxon>Pyropia</taxon>
    </lineage>
</organism>
<geneLocation type="plasmid" evidence="2">
    <name>Pp6427</name>
</geneLocation>
<name>O24664_9RHOD</name>